<accession>A0A2P2IWR2</accession>
<protein>
    <submittedName>
        <fullName evidence="2">Uncharacterized protein</fullName>
    </submittedName>
</protein>
<proteinExistence type="predicted"/>
<name>A0A2P2IWR2_RHIMU</name>
<feature type="region of interest" description="Disordered" evidence="1">
    <location>
        <begin position="1"/>
        <end position="24"/>
    </location>
</feature>
<organism evidence="2">
    <name type="scientific">Rhizophora mucronata</name>
    <name type="common">Asiatic mangrove</name>
    <dbReference type="NCBI Taxonomy" id="61149"/>
    <lineage>
        <taxon>Eukaryota</taxon>
        <taxon>Viridiplantae</taxon>
        <taxon>Streptophyta</taxon>
        <taxon>Embryophyta</taxon>
        <taxon>Tracheophyta</taxon>
        <taxon>Spermatophyta</taxon>
        <taxon>Magnoliopsida</taxon>
        <taxon>eudicotyledons</taxon>
        <taxon>Gunneridae</taxon>
        <taxon>Pentapetalae</taxon>
        <taxon>rosids</taxon>
        <taxon>fabids</taxon>
        <taxon>Malpighiales</taxon>
        <taxon>Rhizophoraceae</taxon>
        <taxon>Rhizophora</taxon>
    </lineage>
</organism>
<evidence type="ECO:0000256" key="1">
    <source>
        <dbReference type="SAM" id="MobiDB-lite"/>
    </source>
</evidence>
<sequence>MANTAHEWIPPIKNHLKNKPTEQSQLANTLNYGNRNSEQKLEFHVRTMEFIQT</sequence>
<dbReference type="AlphaFoldDB" id="A0A2P2IWR2"/>
<reference evidence="2" key="1">
    <citation type="submission" date="2018-02" db="EMBL/GenBank/DDBJ databases">
        <title>Rhizophora mucronata_Transcriptome.</title>
        <authorList>
            <person name="Meera S.P."/>
            <person name="Sreeshan A."/>
            <person name="Augustine A."/>
        </authorList>
    </citation>
    <scope>NUCLEOTIDE SEQUENCE</scope>
    <source>
        <tissue evidence="2">Leaf</tissue>
    </source>
</reference>
<dbReference type="EMBL" id="GGEC01005178">
    <property type="protein sequence ID" value="MBW85661.1"/>
    <property type="molecule type" value="Transcribed_RNA"/>
</dbReference>
<evidence type="ECO:0000313" key="2">
    <source>
        <dbReference type="EMBL" id="MBW85661.1"/>
    </source>
</evidence>